<gene>
    <name evidence="1" type="ORF">SAMN05192557_2060</name>
</gene>
<name>A0A662Z5F9_9STAP</name>
<dbReference type="EMBL" id="FOIT01000008">
    <property type="protein sequence ID" value="SEW19060.1"/>
    <property type="molecule type" value="Genomic_DNA"/>
</dbReference>
<organism evidence="1 2">
    <name type="scientific">Aliicoccus persicus</name>
    <dbReference type="NCBI Taxonomy" id="930138"/>
    <lineage>
        <taxon>Bacteria</taxon>
        <taxon>Bacillati</taxon>
        <taxon>Bacillota</taxon>
        <taxon>Bacilli</taxon>
        <taxon>Bacillales</taxon>
        <taxon>Staphylococcaceae</taxon>
        <taxon>Aliicoccus</taxon>
    </lineage>
</organism>
<evidence type="ECO:0000313" key="2">
    <source>
        <dbReference type="Proteomes" id="UP000243605"/>
    </source>
</evidence>
<dbReference type="Pfam" id="PF19673">
    <property type="entry name" value="DUF6176"/>
    <property type="match status" value="1"/>
</dbReference>
<dbReference type="OrthoDB" id="3233233at2"/>
<dbReference type="Proteomes" id="UP000243605">
    <property type="component" value="Unassembled WGS sequence"/>
</dbReference>
<accession>A0A662Z5F9</accession>
<keyword evidence="2" id="KW-1185">Reference proteome</keyword>
<dbReference type="RefSeq" id="WP_091476676.1">
    <property type="nucleotide sequence ID" value="NZ_FOIT01000008.1"/>
</dbReference>
<reference evidence="1 2" key="1">
    <citation type="submission" date="2016-10" db="EMBL/GenBank/DDBJ databases">
        <authorList>
            <person name="Varghese N."/>
            <person name="Submissions S."/>
        </authorList>
    </citation>
    <scope>NUCLEOTIDE SEQUENCE [LARGE SCALE GENOMIC DNA]</scope>
    <source>
        <strain evidence="1 2">IBRC-M10081</strain>
    </source>
</reference>
<evidence type="ECO:0000313" key="1">
    <source>
        <dbReference type="EMBL" id="SEW19060.1"/>
    </source>
</evidence>
<dbReference type="AlphaFoldDB" id="A0A662Z5F9"/>
<protein>
    <submittedName>
        <fullName evidence="1">Uncharacterized protein</fullName>
    </submittedName>
</protein>
<proteinExistence type="predicted"/>
<dbReference type="InterPro" id="IPR046174">
    <property type="entry name" value="DUF6176"/>
</dbReference>
<sequence length="118" mass="14311">MNVELTKVRIKDGKSERVDDWFEYINETREDVALTFAGDRVFVESMFRVSEEESEFIYWYTLAAEEEDETVTDENNVDRIHLDFWNECIDKRYRPRNYNANVSLYSHAIYKYLQKDNK</sequence>